<dbReference type="Proteomes" id="UP000582659">
    <property type="component" value="Unassembled WGS sequence"/>
</dbReference>
<reference evidence="1" key="2">
    <citation type="submission" date="2020-09" db="EMBL/GenBank/DDBJ databases">
        <authorList>
            <person name="Kikuchi T."/>
        </authorList>
    </citation>
    <scope>NUCLEOTIDE SEQUENCE</scope>
    <source>
        <strain evidence="1">Ka4C1</strain>
    </source>
</reference>
<dbReference type="Proteomes" id="UP000659654">
    <property type="component" value="Unassembled WGS sequence"/>
</dbReference>
<sequence length="241" mass="27987">MVHGSRTKCRQSAIRYLKVLREDPIEVVECEWKPYSIIEAEYVDLGKKVHISRKVQTGEVLRMENLELKIEIMAVQNSPPRRLKMVKMPNETLVLNSYPNLRCKENKLTQECITPLDDCKCQYTGHKQKCVCPPAIPSRREMKPLNESNLEMRNGRIYKEEGDITLMMTTRGTLHIEAYGHQDKCKFEVNGNRVECQSEKHEVMGHLRCNSTTFYMTCEANKKTVKTMDVNGKENVRPHVE</sequence>
<gene>
    <name evidence="1" type="ORF">BXYJ_LOCUS8293</name>
</gene>
<evidence type="ECO:0000313" key="2">
    <source>
        <dbReference type="Proteomes" id="UP000095284"/>
    </source>
</evidence>
<keyword evidence="3" id="KW-1185">Reference proteome</keyword>
<reference evidence="4" key="1">
    <citation type="submission" date="2016-11" db="UniProtKB">
        <authorList>
            <consortium name="WormBaseParasite"/>
        </authorList>
    </citation>
    <scope>IDENTIFICATION</scope>
</reference>
<evidence type="ECO:0000313" key="4">
    <source>
        <dbReference type="WBParaSite" id="BXY_0429300.1"/>
    </source>
</evidence>
<dbReference type="Proteomes" id="UP000095284">
    <property type="component" value="Unplaced"/>
</dbReference>
<dbReference type="EMBL" id="CAJFDI010000004">
    <property type="protein sequence ID" value="CAD5224936.1"/>
    <property type="molecule type" value="Genomic_DNA"/>
</dbReference>
<organism evidence="2 4">
    <name type="scientific">Bursaphelenchus xylophilus</name>
    <name type="common">Pinewood nematode worm</name>
    <name type="synonym">Aphelenchoides xylophilus</name>
    <dbReference type="NCBI Taxonomy" id="6326"/>
    <lineage>
        <taxon>Eukaryota</taxon>
        <taxon>Metazoa</taxon>
        <taxon>Ecdysozoa</taxon>
        <taxon>Nematoda</taxon>
        <taxon>Chromadorea</taxon>
        <taxon>Rhabditida</taxon>
        <taxon>Tylenchina</taxon>
        <taxon>Tylenchomorpha</taxon>
        <taxon>Aphelenchoidea</taxon>
        <taxon>Aphelenchoididae</taxon>
        <taxon>Bursaphelenchus</taxon>
    </lineage>
</organism>
<dbReference type="AlphaFoldDB" id="A0A1I7RU84"/>
<dbReference type="WBParaSite" id="BXY_0429300.1">
    <property type="protein sequence ID" value="BXY_0429300.1"/>
    <property type="gene ID" value="BXY_0429300"/>
</dbReference>
<protein>
    <submittedName>
        <fullName evidence="1">(pine wood nematode) hypothetical protein</fullName>
    </submittedName>
</protein>
<dbReference type="EMBL" id="CAJFCV020000004">
    <property type="protein sequence ID" value="CAG9113918.1"/>
    <property type="molecule type" value="Genomic_DNA"/>
</dbReference>
<proteinExistence type="predicted"/>
<accession>A0A1I7RU84</accession>
<evidence type="ECO:0000313" key="3">
    <source>
        <dbReference type="Proteomes" id="UP000659654"/>
    </source>
</evidence>
<name>A0A1I7RU84_BURXY</name>
<evidence type="ECO:0000313" key="1">
    <source>
        <dbReference type="EMBL" id="CAD5224936.1"/>
    </source>
</evidence>